<dbReference type="AlphaFoldDB" id="A0A8K0W581"/>
<keyword evidence="4 10" id="KW-0863">Zinc-finger</keyword>
<dbReference type="GO" id="GO:0000981">
    <property type="term" value="F:DNA-binding transcription factor activity, RNA polymerase II-specific"/>
    <property type="evidence" value="ECO:0007669"/>
    <property type="project" value="UniProtKB-ARBA"/>
</dbReference>
<dbReference type="InterPro" id="IPR036236">
    <property type="entry name" value="Znf_C2H2_sf"/>
</dbReference>
<dbReference type="GO" id="GO:0005634">
    <property type="term" value="C:nucleus"/>
    <property type="evidence" value="ECO:0007669"/>
    <property type="project" value="UniProtKB-SubCell"/>
</dbReference>
<evidence type="ECO:0000256" key="1">
    <source>
        <dbReference type="ARBA" id="ARBA00004123"/>
    </source>
</evidence>
<dbReference type="Proteomes" id="UP000813461">
    <property type="component" value="Unassembled WGS sequence"/>
</dbReference>
<dbReference type="OrthoDB" id="3437960at2759"/>
<organism evidence="13 14">
    <name type="scientific">Paraphoma chrysanthemicola</name>
    <dbReference type="NCBI Taxonomy" id="798071"/>
    <lineage>
        <taxon>Eukaryota</taxon>
        <taxon>Fungi</taxon>
        <taxon>Dikarya</taxon>
        <taxon>Ascomycota</taxon>
        <taxon>Pezizomycotina</taxon>
        <taxon>Dothideomycetes</taxon>
        <taxon>Pleosporomycetidae</taxon>
        <taxon>Pleosporales</taxon>
        <taxon>Pleosporineae</taxon>
        <taxon>Phaeosphaeriaceae</taxon>
        <taxon>Paraphoma</taxon>
    </lineage>
</organism>
<gene>
    <name evidence="13" type="ORF">FB567DRAFT_513030</name>
</gene>
<evidence type="ECO:0000256" key="2">
    <source>
        <dbReference type="ARBA" id="ARBA00022723"/>
    </source>
</evidence>
<reference evidence="13" key="1">
    <citation type="journal article" date="2021" name="Nat. Commun.">
        <title>Genetic determinants of endophytism in the Arabidopsis root mycobiome.</title>
        <authorList>
            <person name="Mesny F."/>
            <person name="Miyauchi S."/>
            <person name="Thiergart T."/>
            <person name="Pickel B."/>
            <person name="Atanasova L."/>
            <person name="Karlsson M."/>
            <person name="Huettel B."/>
            <person name="Barry K.W."/>
            <person name="Haridas S."/>
            <person name="Chen C."/>
            <person name="Bauer D."/>
            <person name="Andreopoulos W."/>
            <person name="Pangilinan J."/>
            <person name="LaButti K."/>
            <person name="Riley R."/>
            <person name="Lipzen A."/>
            <person name="Clum A."/>
            <person name="Drula E."/>
            <person name="Henrissat B."/>
            <person name="Kohler A."/>
            <person name="Grigoriev I.V."/>
            <person name="Martin F.M."/>
            <person name="Hacquard S."/>
        </authorList>
    </citation>
    <scope>NUCLEOTIDE SEQUENCE</scope>
    <source>
        <strain evidence="13">MPI-SDFR-AT-0120</strain>
    </source>
</reference>
<evidence type="ECO:0000256" key="8">
    <source>
        <dbReference type="ARBA" id="ARBA00023163"/>
    </source>
</evidence>
<keyword evidence="5" id="KW-0862">Zinc</keyword>
<evidence type="ECO:0000256" key="10">
    <source>
        <dbReference type="PROSITE-ProRule" id="PRU00042"/>
    </source>
</evidence>
<feature type="domain" description="C2H2-type" evidence="12">
    <location>
        <begin position="462"/>
        <end position="489"/>
    </location>
</feature>
<feature type="compositionally biased region" description="Basic residues" evidence="11">
    <location>
        <begin position="640"/>
        <end position="650"/>
    </location>
</feature>
<feature type="region of interest" description="Disordered" evidence="11">
    <location>
        <begin position="631"/>
        <end position="650"/>
    </location>
</feature>
<accession>A0A8K0W581</accession>
<dbReference type="PANTHER" id="PTHR46179">
    <property type="entry name" value="ZINC FINGER PROTEIN"/>
    <property type="match status" value="1"/>
</dbReference>
<dbReference type="InterPro" id="IPR051061">
    <property type="entry name" value="Zinc_finger_trans_reg"/>
</dbReference>
<dbReference type="EMBL" id="JAGMVJ010000001">
    <property type="protein sequence ID" value="KAH7095634.1"/>
    <property type="molecule type" value="Genomic_DNA"/>
</dbReference>
<dbReference type="SUPFAM" id="SSF57667">
    <property type="entry name" value="beta-beta-alpha zinc fingers"/>
    <property type="match status" value="2"/>
</dbReference>
<dbReference type="InterPro" id="IPR013087">
    <property type="entry name" value="Znf_C2H2_type"/>
</dbReference>
<dbReference type="GO" id="GO:0008270">
    <property type="term" value="F:zinc ion binding"/>
    <property type="evidence" value="ECO:0007669"/>
    <property type="project" value="UniProtKB-KW"/>
</dbReference>
<dbReference type="PANTHER" id="PTHR46179:SF13">
    <property type="entry name" value="C2H2-TYPE DOMAIN-CONTAINING PROTEIN"/>
    <property type="match status" value="1"/>
</dbReference>
<keyword evidence="2" id="KW-0479">Metal-binding</keyword>
<feature type="domain" description="C2H2-type" evidence="12">
    <location>
        <begin position="520"/>
        <end position="548"/>
    </location>
</feature>
<evidence type="ECO:0000256" key="4">
    <source>
        <dbReference type="ARBA" id="ARBA00022771"/>
    </source>
</evidence>
<evidence type="ECO:0000256" key="7">
    <source>
        <dbReference type="ARBA" id="ARBA00023125"/>
    </source>
</evidence>
<feature type="domain" description="C2H2-type" evidence="12">
    <location>
        <begin position="549"/>
        <end position="576"/>
    </location>
</feature>
<evidence type="ECO:0000256" key="9">
    <source>
        <dbReference type="ARBA" id="ARBA00023242"/>
    </source>
</evidence>
<keyword evidence="3" id="KW-0677">Repeat</keyword>
<sequence>MADKQAEFDRDSAFGEDDFFWRSDPMFPTPAVAGTKRDAEVLTGELPVSSPSINANRDGAERIDPVACCPECPEPCPSVRPLKRRAVGAYHNLTAETHPIDADCQFPDDCFEKFCQECTLDAPCPPDCAVPCPSETECGTPDPCWDPHCEQKEKECTDGCVDPDCTKLSCPEEPCFCQKCDTQPCPLGDPSNECHFAHSAPTTTGTIFCYDNAPCHFQEGYHTQSQDLATFETYPCFSHDHGFNHPGDTATQASSAPTPALSHSNFTSLESAFTNETSPGPSNFSSCFLGVSADHCHIDNSCCHGPKRACGDCPSASPSQLELWNSSIAQGNGLANNFMNFGLSSDPTSPVTSTPFGNNMDLGFNDNSWMFVDPTLSTPFPDMIGASKLDFLATAVQQELKPLSAERDTSTTDGLNNEQHVCRWQHAPGILCLAIFPSPAALHAHTKSAHVDTCTSCFCCWESCDASSKDFKQRSKLSRHLLGHAGYRPYACSFPSCTKTFATNQAKDNHERTHTGERPYVCDRCGYTTTTHTQLQTHISALHEGKKPHKCRFCDFTCADSSNLSKHERTHQTLRPYRCPHPGCTFKPDCRWENLKRHLRRSGHCAELLEEGSEEYKSYREGVRREIEEWHRREGEGMKGKGRRKSRVVG</sequence>
<evidence type="ECO:0000256" key="5">
    <source>
        <dbReference type="ARBA" id="ARBA00022833"/>
    </source>
</evidence>
<evidence type="ECO:0000256" key="3">
    <source>
        <dbReference type="ARBA" id="ARBA00022737"/>
    </source>
</evidence>
<name>A0A8K0W581_9PLEO</name>
<comment type="subcellular location">
    <subcellularLocation>
        <location evidence="1">Nucleus</location>
    </subcellularLocation>
</comment>
<dbReference type="FunFam" id="3.30.160.60:FF:000125">
    <property type="entry name" value="Putative zinc finger protein 143"/>
    <property type="match status" value="1"/>
</dbReference>
<keyword evidence="8" id="KW-0804">Transcription</keyword>
<dbReference type="FunFam" id="3.30.160.60:FF:000446">
    <property type="entry name" value="Zinc finger protein"/>
    <property type="match status" value="1"/>
</dbReference>
<proteinExistence type="predicted"/>
<keyword evidence="9" id="KW-0539">Nucleus</keyword>
<evidence type="ECO:0000256" key="11">
    <source>
        <dbReference type="SAM" id="MobiDB-lite"/>
    </source>
</evidence>
<feature type="domain" description="C2H2-type" evidence="12">
    <location>
        <begin position="490"/>
        <end position="519"/>
    </location>
</feature>
<dbReference type="GO" id="GO:0000978">
    <property type="term" value="F:RNA polymerase II cis-regulatory region sequence-specific DNA binding"/>
    <property type="evidence" value="ECO:0007669"/>
    <property type="project" value="UniProtKB-ARBA"/>
</dbReference>
<comment type="caution">
    <text evidence="13">The sequence shown here is derived from an EMBL/GenBank/DDBJ whole genome shotgun (WGS) entry which is preliminary data.</text>
</comment>
<keyword evidence="7" id="KW-0238">DNA-binding</keyword>
<protein>
    <recommendedName>
        <fullName evidence="12">C2H2-type domain-containing protein</fullName>
    </recommendedName>
</protein>
<dbReference type="PROSITE" id="PS00028">
    <property type="entry name" value="ZINC_FINGER_C2H2_1"/>
    <property type="match status" value="2"/>
</dbReference>
<evidence type="ECO:0000256" key="6">
    <source>
        <dbReference type="ARBA" id="ARBA00023015"/>
    </source>
</evidence>
<dbReference type="FunFam" id="3.30.160.60:FF:000614">
    <property type="entry name" value="Zinc finger protein 142"/>
    <property type="match status" value="1"/>
</dbReference>
<keyword evidence="6" id="KW-0805">Transcription regulation</keyword>
<dbReference type="SMART" id="SM00355">
    <property type="entry name" value="ZnF_C2H2"/>
    <property type="match status" value="6"/>
</dbReference>
<keyword evidence="14" id="KW-1185">Reference proteome</keyword>
<dbReference type="PROSITE" id="PS50157">
    <property type="entry name" value="ZINC_FINGER_C2H2_2"/>
    <property type="match status" value="4"/>
</dbReference>
<dbReference type="Gene3D" id="3.30.160.60">
    <property type="entry name" value="Classic Zinc Finger"/>
    <property type="match status" value="4"/>
</dbReference>
<evidence type="ECO:0000259" key="12">
    <source>
        <dbReference type="PROSITE" id="PS50157"/>
    </source>
</evidence>
<evidence type="ECO:0000313" key="13">
    <source>
        <dbReference type="EMBL" id="KAH7095634.1"/>
    </source>
</evidence>
<evidence type="ECO:0000313" key="14">
    <source>
        <dbReference type="Proteomes" id="UP000813461"/>
    </source>
</evidence>